<dbReference type="InterPro" id="IPR001926">
    <property type="entry name" value="TrpB-like_PALP"/>
</dbReference>
<gene>
    <name evidence="4" type="ORF">JF886_10420</name>
</gene>
<evidence type="ECO:0000259" key="3">
    <source>
        <dbReference type="Pfam" id="PF00291"/>
    </source>
</evidence>
<dbReference type="PANTHER" id="PTHR10314">
    <property type="entry name" value="CYSTATHIONINE BETA-SYNTHASE"/>
    <property type="match status" value="1"/>
</dbReference>
<dbReference type="GO" id="GO:1901605">
    <property type="term" value="P:alpha-amino acid metabolic process"/>
    <property type="evidence" value="ECO:0007669"/>
    <property type="project" value="UniProtKB-ARBA"/>
</dbReference>
<dbReference type="InterPro" id="IPR050214">
    <property type="entry name" value="Cys_Synth/Cystath_Beta-Synth"/>
</dbReference>
<keyword evidence="2" id="KW-0663">Pyridoxal phosphate</keyword>
<evidence type="ECO:0000313" key="4">
    <source>
        <dbReference type="EMBL" id="MBJ7595255.1"/>
    </source>
</evidence>
<proteinExistence type="predicted"/>
<comment type="caution">
    <text evidence="4">The sequence shown here is derived from an EMBL/GenBank/DDBJ whole genome shotgun (WGS) entry which is preliminary data.</text>
</comment>
<evidence type="ECO:0000256" key="2">
    <source>
        <dbReference type="ARBA" id="ARBA00022898"/>
    </source>
</evidence>
<feature type="domain" description="Tryptophan synthase beta chain-like PALP" evidence="3">
    <location>
        <begin position="1"/>
        <end position="198"/>
    </location>
</feature>
<reference evidence="4 5" key="1">
    <citation type="submission" date="2020-10" db="EMBL/GenBank/DDBJ databases">
        <title>Ca. Dormibacterota MAGs.</title>
        <authorList>
            <person name="Montgomery K."/>
        </authorList>
    </citation>
    <scope>NUCLEOTIDE SEQUENCE [LARGE SCALE GENOMIC DNA]</scope>
    <source>
        <strain evidence="4">SC8812_S17_18</strain>
    </source>
</reference>
<organism evidence="4 5">
    <name type="scientific">Candidatus Aeolococcus gillhamiae</name>
    <dbReference type="NCBI Taxonomy" id="3127015"/>
    <lineage>
        <taxon>Bacteria</taxon>
        <taxon>Bacillati</taxon>
        <taxon>Candidatus Dormiibacterota</taxon>
        <taxon>Candidatus Dormibacteria</taxon>
        <taxon>Candidatus Aeolococcales</taxon>
        <taxon>Candidatus Aeolococcaceae</taxon>
        <taxon>Candidatus Aeolococcus</taxon>
    </lineage>
</organism>
<dbReference type="RefSeq" id="WP_337312195.1">
    <property type="nucleotide sequence ID" value="NZ_JAEKNS010000109.1"/>
</dbReference>
<protein>
    <submittedName>
        <fullName evidence="4">Pyridoxal-phosphate dependent enzyme</fullName>
    </submittedName>
</protein>
<dbReference type="InterPro" id="IPR036052">
    <property type="entry name" value="TrpB-like_PALP_sf"/>
</dbReference>
<accession>A0A934JYD9</accession>
<name>A0A934JYD9_9BACT</name>
<sequence length="213" mass="23326">VRLVMPHNVSDERKTMIAAYGAETVFSDSQEGSDGAIVLAQRMLKQDPDLYFMPDQYNNPSNWKAHYDGTGAEIWEQTAGTVTHFVAALGTSGTFVGVSRRLRDERPEMVCVSVQPEDPWHGLEGMKHMPTAIVPAIYDPTIADENLWAPTEVSYDLARELARREGIMVGHSSGAALWGVREVAGQIERGVIVTVLCDGGSRYLSSGLYGGRL</sequence>
<dbReference type="SUPFAM" id="SSF53686">
    <property type="entry name" value="Tryptophan synthase beta subunit-like PLP-dependent enzymes"/>
    <property type="match status" value="1"/>
</dbReference>
<dbReference type="AlphaFoldDB" id="A0A934JYD9"/>
<evidence type="ECO:0000256" key="1">
    <source>
        <dbReference type="ARBA" id="ARBA00001933"/>
    </source>
</evidence>
<feature type="non-terminal residue" evidence="4">
    <location>
        <position position="1"/>
    </location>
</feature>
<dbReference type="Pfam" id="PF00291">
    <property type="entry name" value="PALP"/>
    <property type="match status" value="1"/>
</dbReference>
<dbReference type="CDD" id="cd01561">
    <property type="entry name" value="CBS_like"/>
    <property type="match status" value="1"/>
</dbReference>
<dbReference type="Proteomes" id="UP000606991">
    <property type="component" value="Unassembled WGS sequence"/>
</dbReference>
<comment type="cofactor">
    <cofactor evidence="1">
        <name>pyridoxal 5'-phosphate</name>
        <dbReference type="ChEBI" id="CHEBI:597326"/>
    </cofactor>
</comment>
<dbReference type="EMBL" id="JAEKNS010000109">
    <property type="protein sequence ID" value="MBJ7595255.1"/>
    <property type="molecule type" value="Genomic_DNA"/>
</dbReference>
<evidence type="ECO:0000313" key="5">
    <source>
        <dbReference type="Proteomes" id="UP000606991"/>
    </source>
</evidence>
<dbReference type="Gene3D" id="3.40.50.1100">
    <property type="match status" value="2"/>
</dbReference>